<evidence type="ECO:0000313" key="1">
    <source>
        <dbReference type="EMBL" id="DAE17730.1"/>
    </source>
</evidence>
<sequence>MVIFCKYFLLFSKIKSLLTKCYSDPYYIIKSEIKNKDLVSF</sequence>
<protein>
    <submittedName>
        <fullName evidence="1">Uncharacterized protein</fullName>
    </submittedName>
</protein>
<reference evidence="1" key="1">
    <citation type="journal article" date="2021" name="Proc. Natl. Acad. Sci. U.S.A.">
        <title>A Catalog of Tens of Thousands of Viruses from Human Metagenomes Reveals Hidden Associations with Chronic Diseases.</title>
        <authorList>
            <person name="Tisza M.J."/>
            <person name="Buck C.B."/>
        </authorList>
    </citation>
    <scope>NUCLEOTIDE SEQUENCE</scope>
    <source>
        <strain evidence="1">Ctn8H20</strain>
    </source>
</reference>
<name>A0A8S5QFJ9_9CAUD</name>
<proteinExistence type="predicted"/>
<dbReference type="EMBL" id="BK015645">
    <property type="protein sequence ID" value="DAE17730.1"/>
    <property type="molecule type" value="Genomic_DNA"/>
</dbReference>
<organism evidence="1">
    <name type="scientific">Myoviridae sp. ctn8H20</name>
    <dbReference type="NCBI Taxonomy" id="2825169"/>
    <lineage>
        <taxon>Viruses</taxon>
        <taxon>Duplodnaviria</taxon>
        <taxon>Heunggongvirae</taxon>
        <taxon>Uroviricota</taxon>
        <taxon>Caudoviricetes</taxon>
    </lineage>
</organism>
<accession>A0A8S5QFJ9</accession>